<feature type="compositionally biased region" description="Polar residues" evidence="1">
    <location>
        <begin position="110"/>
        <end position="122"/>
    </location>
</feature>
<dbReference type="Proteomes" id="UP000436088">
    <property type="component" value="Unassembled WGS sequence"/>
</dbReference>
<proteinExistence type="predicted"/>
<protein>
    <submittedName>
        <fullName evidence="2">Phytochrome interacting factor 3-like 5, putative isoform 3</fullName>
    </submittedName>
</protein>
<name>A0A6A3AWF1_HIBSY</name>
<organism evidence="2 3">
    <name type="scientific">Hibiscus syriacus</name>
    <name type="common">Rose of Sharon</name>
    <dbReference type="NCBI Taxonomy" id="106335"/>
    <lineage>
        <taxon>Eukaryota</taxon>
        <taxon>Viridiplantae</taxon>
        <taxon>Streptophyta</taxon>
        <taxon>Embryophyta</taxon>
        <taxon>Tracheophyta</taxon>
        <taxon>Spermatophyta</taxon>
        <taxon>Magnoliopsida</taxon>
        <taxon>eudicotyledons</taxon>
        <taxon>Gunneridae</taxon>
        <taxon>Pentapetalae</taxon>
        <taxon>rosids</taxon>
        <taxon>malvids</taxon>
        <taxon>Malvales</taxon>
        <taxon>Malvaceae</taxon>
        <taxon>Malvoideae</taxon>
        <taxon>Hibiscus</taxon>
    </lineage>
</organism>
<feature type="compositionally biased region" description="Low complexity" evidence="1">
    <location>
        <begin position="123"/>
        <end position="138"/>
    </location>
</feature>
<feature type="region of interest" description="Disordered" evidence="1">
    <location>
        <begin position="33"/>
        <end position="184"/>
    </location>
</feature>
<keyword evidence="3" id="KW-1185">Reference proteome</keyword>
<reference evidence="2" key="1">
    <citation type="submission" date="2019-09" db="EMBL/GenBank/DDBJ databases">
        <title>Draft genome information of white flower Hibiscus syriacus.</title>
        <authorList>
            <person name="Kim Y.-M."/>
        </authorList>
    </citation>
    <scope>NUCLEOTIDE SEQUENCE [LARGE SCALE GENOMIC DNA]</scope>
    <source>
        <strain evidence="2">YM2019G1</strain>
    </source>
</reference>
<dbReference type="EMBL" id="VEPZ02000949">
    <property type="protein sequence ID" value="KAE8708118.1"/>
    <property type="molecule type" value="Genomic_DNA"/>
</dbReference>
<feature type="compositionally biased region" description="Polar residues" evidence="1">
    <location>
        <begin position="142"/>
        <end position="153"/>
    </location>
</feature>
<sequence length="184" mass="19280">MAPWLQYPLNDANFDHDFGADLFNHSATTSVPPLGKVNQVPGPAAASDSRPLTPSPRRNELESTTIHNFVHFSRHKTARAEQSQPSNLKSVVREPTVVDSSHTPAMAPESGSSQARPSNTETASGGNNNNASANMGAAPVANSRSAGVTTGANKDNLATCEVKVTSPPKGYSARPEPRAQGAPD</sequence>
<evidence type="ECO:0000313" key="2">
    <source>
        <dbReference type="EMBL" id="KAE8708118.1"/>
    </source>
</evidence>
<evidence type="ECO:0000256" key="1">
    <source>
        <dbReference type="SAM" id="MobiDB-lite"/>
    </source>
</evidence>
<dbReference type="AlphaFoldDB" id="A0A6A3AWF1"/>
<feature type="compositionally biased region" description="Polar residues" evidence="1">
    <location>
        <begin position="80"/>
        <end position="89"/>
    </location>
</feature>
<evidence type="ECO:0000313" key="3">
    <source>
        <dbReference type="Proteomes" id="UP000436088"/>
    </source>
</evidence>
<accession>A0A6A3AWF1</accession>
<comment type="caution">
    <text evidence="2">The sequence shown here is derived from an EMBL/GenBank/DDBJ whole genome shotgun (WGS) entry which is preliminary data.</text>
</comment>
<gene>
    <name evidence="2" type="ORF">F3Y22_tig00110356pilonHSYRG00138</name>
</gene>